<protein>
    <submittedName>
        <fullName evidence="1">Uncharacterized protein</fullName>
    </submittedName>
</protein>
<evidence type="ECO:0000313" key="1">
    <source>
        <dbReference type="EMBL" id="KZP02031.1"/>
    </source>
</evidence>
<evidence type="ECO:0000313" key="2">
    <source>
        <dbReference type="Proteomes" id="UP000076532"/>
    </source>
</evidence>
<name>A0A167SL83_9AGAM</name>
<sequence length="54" mass="6220">MVRDASASILLQVCRGARPFLRCAIQKSTLHLKLLLVLMGNGRWVRKRERENKS</sequence>
<keyword evidence="2" id="KW-1185">Reference proteome</keyword>
<feature type="non-terminal residue" evidence="1">
    <location>
        <position position="54"/>
    </location>
</feature>
<dbReference type="Proteomes" id="UP000076532">
    <property type="component" value="Unassembled WGS sequence"/>
</dbReference>
<proteinExistence type="predicted"/>
<reference evidence="1 2" key="1">
    <citation type="journal article" date="2016" name="Mol. Biol. Evol.">
        <title>Comparative Genomics of Early-Diverging Mushroom-Forming Fungi Provides Insights into the Origins of Lignocellulose Decay Capabilities.</title>
        <authorList>
            <person name="Nagy L.G."/>
            <person name="Riley R."/>
            <person name="Tritt A."/>
            <person name="Adam C."/>
            <person name="Daum C."/>
            <person name="Floudas D."/>
            <person name="Sun H."/>
            <person name="Yadav J.S."/>
            <person name="Pangilinan J."/>
            <person name="Larsson K.H."/>
            <person name="Matsuura K."/>
            <person name="Barry K."/>
            <person name="Labutti K."/>
            <person name="Kuo R."/>
            <person name="Ohm R.A."/>
            <person name="Bhattacharya S.S."/>
            <person name="Shirouzu T."/>
            <person name="Yoshinaga Y."/>
            <person name="Martin F.M."/>
            <person name="Grigoriev I.V."/>
            <person name="Hibbett D.S."/>
        </authorList>
    </citation>
    <scope>NUCLEOTIDE SEQUENCE [LARGE SCALE GENOMIC DNA]</scope>
    <source>
        <strain evidence="1 2">CBS 109695</strain>
    </source>
</reference>
<dbReference type="AlphaFoldDB" id="A0A167SL83"/>
<gene>
    <name evidence="1" type="ORF">FIBSPDRAFT_880618</name>
</gene>
<accession>A0A167SL83</accession>
<dbReference type="EMBL" id="KV419156">
    <property type="protein sequence ID" value="KZP02031.1"/>
    <property type="molecule type" value="Genomic_DNA"/>
</dbReference>
<organism evidence="1 2">
    <name type="scientific">Athelia psychrophila</name>
    <dbReference type="NCBI Taxonomy" id="1759441"/>
    <lineage>
        <taxon>Eukaryota</taxon>
        <taxon>Fungi</taxon>
        <taxon>Dikarya</taxon>
        <taxon>Basidiomycota</taxon>
        <taxon>Agaricomycotina</taxon>
        <taxon>Agaricomycetes</taxon>
        <taxon>Agaricomycetidae</taxon>
        <taxon>Atheliales</taxon>
        <taxon>Atheliaceae</taxon>
        <taxon>Athelia</taxon>
    </lineage>
</organism>